<dbReference type="SUPFAM" id="SSF52833">
    <property type="entry name" value="Thioredoxin-like"/>
    <property type="match status" value="1"/>
</dbReference>
<dbReference type="Pfam" id="PF13462">
    <property type="entry name" value="Thioredoxin_4"/>
    <property type="match status" value="1"/>
</dbReference>
<dbReference type="CDD" id="cd02972">
    <property type="entry name" value="DsbA_family"/>
    <property type="match status" value="1"/>
</dbReference>
<dbReference type="EMBL" id="FQZK01000004">
    <property type="protein sequence ID" value="SHJ25564.1"/>
    <property type="molecule type" value="Genomic_DNA"/>
</dbReference>
<dbReference type="Proteomes" id="UP000184452">
    <property type="component" value="Unassembled WGS sequence"/>
</dbReference>
<evidence type="ECO:0000313" key="4">
    <source>
        <dbReference type="Proteomes" id="UP000184452"/>
    </source>
</evidence>
<proteinExistence type="predicted"/>
<organism evidence="3 4">
    <name type="scientific">Nocardiopsis flavescens</name>
    <dbReference type="NCBI Taxonomy" id="758803"/>
    <lineage>
        <taxon>Bacteria</taxon>
        <taxon>Bacillati</taxon>
        <taxon>Actinomycetota</taxon>
        <taxon>Actinomycetes</taxon>
        <taxon>Streptosporangiales</taxon>
        <taxon>Nocardiopsidaceae</taxon>
        <taxon>Nocardiopsis</taxon>
    </lineage>
</organism>
<dbReference type="RefSeq" id="WP_073378201.1">
    <property type="nucleotide sequence ID" value="NZ_FQZK01000004.1"/>
</dbReference>
<sequence>MGSEARKRARERLKEQRAKERKAAARRRNLIVVGVAAAVIVLIVGIGYAVLNSDRDEGYTGPLAAQTLQEDGSVVMAQEGARAPVVEVYADYQCPACRQFELTNGGLLKERAAQGEAIVHFRPVSIFAQQQVPISSNSLRGGAAARIAADHGVFVQYNDVLFENQPTEGREGFSTEQLREWFAGLDTSAAQQEEFDARLEEEAAVVTEFTEEFLPALTEDAVAQIGQETLGTMVLSDLLAWGADNGHDPGFLEGTYTGELIDATGAAYTRYSGDSAFRGTPSVYINGVLLDNNTAMTVRGLSEAIASADPGKVETQPLADGGEAQ</sequence>
<accession>A0A1M6HTW3</accession>
<evidence type="ECO:0000313" key="3">
    <source>
        <dbReference type="EMBL" id="SHJ25564.1"/>
    </source>
</evidence>
<reference evidence="3 4" key="1">
    <citation type="submission" date="2016-11" db="EMBL/GenBank/DDBJ databases">
        <authorList>
            <person name="Jaros S."/>
            <person name="Januszkiewicz K."/>
            <person name="Wedrychowicz H."/>
        </authorList>
    </citation>
    <scope>NUCLEOTIDE SEQUENCE [LARGE SCALE GENOMIC DNA]</scope>
    <source>
        <strain evidence="3 4">CGMCC 4.5723</strain>
    </source>
</reference>
<keyword evidence="1" id="KW-0472">Membrane</keyword>
<evidence type="ECO:0000256" key="1">
    <source>
        <dbReference type="SAM" id="Phobius"/>
    </source>
</evidence>
<dbReference type="InterPro" id="IPR036249">
    <property type="entry name" value="Thioredoxin-like_sf"/>
</dbReference>
<evidence type="ECO:0000259" key="2">
    <source>
        <dbReference type="Pfam" id="PF13462"/>
    </source>
</evidence>
<name>A0A1M6HTW3_9ACTN</name>
<dbReference type="STRING" id="758803.SAMN05421803_104304"/>
<dbReference type="AlphaFoldDB" id="A0A1M6HTW3"/>
<dbReference type="OrthoDB" id="4135024at2"/>
<dbReference type="InterPro" id="IPR012336">
    <property type="entry name" value="Thioredoxin-like_fold"/>
</dbReference>
<feature type="domain" description="Thioredoxin-like fold" evidence="2">
    <location>
        <begin position="83"/>
        <end position="209"/>
    </location>
</feature>
<keyword evidence="4" id="KW-1185">Reference proteome</keyword>
<keyword evidence="1" id="KW-0812">Transmembrane</keyword>
<protein>
    <submittedName>
        <fullName evidence="3">Thioredoxin</fullName>
    </submittedName>
</protein>
<dbReference type="Gene3D" id="3.40.30.10">
    <property type="entry name" value="Glutaredoxin"/>
    <property type="match status" value="1"/>
</dbReference>
<keyword evidence="1" id="KW-1133">Transmembrane helix</keyword>
<gene>
    <name evidence="3" type="ORF">SAMN05421803_104304</name>
</gene>
<feature type="transmembrane region" description="Helical" evidence="1">
    <location>
        <begin position="30"/>
        <end position="51"/>
    </location>
</feature>